<keyword evidence="3" id="KW-1185">Reference proteome</keyword>
<name>A0A879R1N2_9CAUD</name>
<keyword evidence="1" id="KW-0472">Membrane</keyword>
<organism evidence="2 3">
    <name type="scientific">Synechococcus phage S-SRM01</name>
    <dbReference type="NCBI Taxonomy" id="2781608"/>
    <lineage>
        <taxon>Viruses</taxon>
        <taxon>Duplodnaviria</taxon>
        <taxon>Heunggongvirae</taxon>
        <taxon>Uroviricota</taxon>
        <taxon>Caudoviricetes</taxon>
        <taxon>Pantevenvirales</taxon>
        <taxon>Kyanoviridae</taxon>
        <taxon>Serangoonvirus</taxon>
        <taxon>Serangoonvirus essarone</taxon>
    </lineage>
</organism>
<dbReference type="GO" id="GO:0006508">
    <property type="term" value="P:proteolysis"/>
    <property type="evidence" value="ECO:0007669"/>
    <property type="project" value="UniProtKB-KW"/>
</dbReference>
<keyword evidence="1" id="KW-1133">Transmembrane helix</keyword>
<dbReference type="Proteomes" id="UP000664915">
    <property type="component" value="Segment"/>
</dbReference>
<keyword evidence="2" id="KW-0378">Hydrolase</keyword>
<accession>A0A879R1N2</accession>
<dbReference type="GO" id="GO:0008233">
    <property type="term" value="F:peptidase activity"/>
    <property type="evidence" value="ECO:0007669"/>
    <property type="project" value="UniProtKB-KW"/>
</dbReference>
<dbReference type="KEGG" id="vg:77946309"/>
<feature type="transmembrane region" description="Helical" evidence="1">
    <location>
        <begin position="12"/>
        <end position="35"/>
    </location>
</feature>
<dbReference type="EMBL" id="MW015081">
    <property type="protein sequence ID" value="QPX48104.1"/>
    <property type="molecule type" value="Genomic_DNA"/>
</dbReference>
<proteinExistence type="predicted"/>
<keyword evidence="2" id="KW-0645">Protease</keyword>
<evidence type="ECO:0000313" key="3">
    <source>
        <dbReference type="Proteomes" id="UP000664915"/>
    </source>
</evidence>
<evidence type="ECO:0000313" key="2">
    <source>
        <dbReference type="EMBL" id="QPX48104.1"/>
    </source>
</evidence>
<sequence length="135" mass="14855">MKPDNTLRNASIIGVSFLLSLFVINAVVGPIYNVWSQYQTGRAELARAESNRQIAILESKAKLESAQFLKQSRIIEAESIAESNKIIGASLKNNPEYLTFLQIQNIQEGAEKGNKIYFVAPNQAGVPVLTESTSK</sequence>
<dbReference type="GeneID" id="77946309"/>
<reference evidence="2" key="1">
    <citation type="submission" date="2020-09" db="EMBL/GenBank/DDBJ databases">
        <authorList>
            <person name="Zhang D."/>
            <person name="Hatherill J.R."/>
            <person name="Ramirez J.F."/>
            <person name="Edinger B."/>
            <person name="Balarin R."/>
            <person name="Sullivan A."/>
            <person name="Humpal K.M."/>
            <person name="Guseva A."/>
            <person name="Butela K.A."/>
            <person name="Garlena R.A."/>
            <person name="Russell D.A."/>
            <person name="Pope W.H."/>
            <person name="Jacobs-Sera D."/>
            <person name="Hatfull G.F."/>
        </authorList>
    </citation>
    <scope>NUCLEOTIDE SEQUENCE</scope>
</reference>
<keyword evidence="1" id="KW-0812">Transmembrane</keyword>
<evidence type="ECO:0000256" key="1">
    <source>
        <dbReference type="SAM" id="Phobius"/>
    </source>
</evidence>
<dbReference type="RefSeq" id="YP_010670114.1">
    <property type="nucleotide sequence ID" value="NC_070963.1"/>
</dbReference>
<protein>
    <submittedName>
        <fullName evidence="2">Membrane protease subunit</fullName>
    </submittedName>
</protein>